<proteinExistence type="inferred from homology"/>
<dbReference type="NCBIfam" id="NF003339">
    <property type="entry name" value="PRK04351.1"/>
    <property type="match status" value="1"/>
</dbReference>
<dbReference type="EMBL" id="JAARPY010000007">
    <property type="protein sequence ID" value="MBC1398929.1"/>
    <property type="molecule type" value="Genomic_DNA"/>
</dbReference>
<dbReference type="GO" id="GO:0005737">
    <property type="term" value="C:cytoplasm"/>
    <property type="evidence" value="ECO:0007669"/>
    <property type="project" value="UniProtKB-SubCell"/>
</dbReference>
<evidence type="ECO:0000256" key="4">
    <source>
        <dbReference type="HAMAP-Rule" id="MF_00745"/>
    </source>
</evidence>
<evidence type="ECO:0000256" key="2">
    <source>
        <dbReference type="ARBA" id="ARBA00022723"/>
    </source>
</evidence>
<dbReference type="Pfam" id="PF10263">
    <property type="entry name" value="SprT-like"/>
    <property type="match status" value="1"/>
</dbReference>
<keyword evidence="3 4" id="KW-0862">Zinc</keyword>
<comment type="subcellular location">
    <subcellularLocation>
        <location evidence="4">Cytoplasm</location>
    </subcellularLocation>
</comment>
<name>A0A841YF76_9LIST</name>
<dbReference type="RefSeq" id="WP_115095519.1">
    <property type="nucleotide sequence ID" value="NZ_JAARPY010000007.1"/>
</dbReference>
<feature type="domain" description="SprT-like" evidence="5">
    <location>
        <begin position="4"/>
        <end position="145"/>
    </location>
</feature>
<evidence type="ECO:0000259" key="5">
    <source>
        <dbReference type="SMART" id="SM00731"/>
    </source>
</evidence>
<dbReference type="Proteomes" id="UP000571128">
    <property type="component" value="Unassembled WGS sequence"/>
</dbReference>
<dbReference type="GO" id="GO:0006950">
    <property type="term" value="P:response to stress"/>
    <property type="evidence" value="ECO:0007669"/>
    <property type="project" value="UniProtKB-ARBA"/>
</dbReference>
<feature type="binding site" evidence="4">
    <location>
        <position position="67"/>
    </location>
    <ligand>
        <name>Zn(2+)</name>
        <dbReference type="ChEBI" id="CHEBI:29105"/>
    </ligand>
</feature>
<dbReference type="InterPro" id="IPR006640">
    <property type="entry name" value="SprT-like_domain"/>
</dbReference>
<feature type="binding site" evidence="4">
    <location>
        <position position="71"/>
    </location>
    <ligand>
        <name>Zn(2+)</name>
        <dbReference type="ChEBI" id="CHEBI:29105"/>
    </ligand>
</feature>
<comment type="cofactor">
    <cofactor evidence="4">
        <name>Zn(2+)</name>
        <dbReference type="ChEBI" id="CHEBI:29105"/>
    </cofactor>
    <text evidence="4">Binds 1 zinc ion.</text>
</comment>
<comment type="similarity">
    <text evidence="4">Belongs to the SprT family.</text>
</comment>
<sequence>MEQAELQSWMEEVSLRYFEKPFKHQARFNSRLRTTGGRYLLRSHDIEMNPKYLSHYGKEYFTGIMKHELCHYHLHLENKGYMHRDQDFKALLRAVRAPRFCKAIEADIPKHTYVCEKCGQNFLRKRKFNVNRYACGKCGGKLRYISDGTQKSK</sequence>
<organism evidence="6 7">
    <name type="scientific">Listeria fleischmannii</name>
    <dbReference type="NCBI Taxonomy" id="1069827"/>
    <lineage>
        <taxon>Bacteria</taxon>
        <taxon>Bacillati</taxon>
        <taxon>Bacillota</taxon>
        <taxon>Bacilli</taxon>
        <taxon>Bacillales</taxon>
        <taxon>Listeriaceae</taxon>
        <taxon>Listeria</taxon>
    </lineage>
</organism>
<evidence type="ECO:0000256" key="3">
    <source>
        <dbReference type="ARBA" id="ARBA00022833"/>
    </source>
</evidence>
<gene>
    <name evidence="6" type="ORF">HB844_08625</name>
</gene>
<protein>
    <recommendedName>
        <fullName evidence="4">Protein SprT-like</fullName>
    </recommendedName>
</protein>
<keyword evidence="1 4" id="KW-0963">Cytoplasm</keyword>
<dbReference type="InterPro" id="IPR023524">
    <property type="entry name" value="Uncharacterised_SprT-like"/>
</dbReference>
<feature type="active site" evidence="4">
    <location>
        <position position="68"/>
    </location>
</feature>
<dbReference type="InterPro" id="IPR035240">
    <property type="entry name" value="SprT_Zn_ribbon"/>
</dbReference>
<dbReference type="AlphaFoldDB" id="A0A841YF76"/>
<keyword evidence="2 4" id="KW-0479">Metal-binding</keyword>
<evidence type="ECO:0000313" key="6">
    <source>
        <dbReference type="EMBL" id="MBC1398929.1"/>
    </source>
</evidence>
<dbReference type="Pfam" id="PF17283">
    <property type="entry name" value="Zn_ribbon_SprT"/>
    <property type="match status" value="1"/>
</dbReference>
<reference evidence="6 7" key="1">
    <citation type="submission" date="2020-03" db="EMBL/GenBank/DDBJ databases">
        <title>Soil Listeria distribution.</title>
        <authorList>
            <person name="Liao J."/>
            <person name="Wiedmann M."/>
        </authorList>
    </citation>
    <scope>NUCLEOTIDE SEQUENCE [LARGE SCALE GENOMIC DNA]</scope>
    <source>
        <strain evidence="6 7">FSL L7-1645</strain>
    </source>
</reference>
<accession>A0A841YF76</accession>
<comment type="caution">
    <text evidence="6">The sequence shown here is derived from an EMBL/GenBank/DDBJ whole genome shotgun (WGS) entry which is preliminary data.</text>
</comment>
<evidence type="ECO:0000256" key="1">
    <source>
        <dbReference type="ARBA" id="ARBA00022490"/>
    </source>
</evidence>
<dbReference type="HAMAP" id="MF_00745">
    <property type="entry name" value="SprT_like"/>
    <property type="match status" value="1"/>
</dbReference>
<evidence type="ECO:0000313" key="7">
    <source>
        <dbReference type="Proteomes" id="UP000571128"/>
    </source>
</evidence>
<dbReference type="SMART" id="SM00731">
    <property type="entry name" value="SprT"/>
    <property type="match status" value="1"/>
</dbReference>
<dbReference type="GO" id="GO:0008270">
    <property type="term" value="F:zinc ion binding"/>
    <property type="evidence" value="ECO:0007669"/>
    <property type="project" value="UniProtKB-UniRule"/>
</dbReference>